<organism evidence="1">
    <name type="scientific">Pyramimonas orientalis virus</name>
    <name type="common">PoV01</name>
    <dbReference type="NCBI Taxonomy" id="455367"/>
    <lineage>
        <taxon>Viruses</taxon>
        <taxon>Varidnaviria</taxon>
        <taxon>Bamfordvirae</taxon>
        <taxon>Nucleocytoviricota</taxon>
        <taxon>Megaviricetes</taxon>
        <taxon>Imitervirales</taxon>
        <taxon>Allomimiviridae</taxon>
        <taxon>Heliosvirus</taxon>
        <taxon>Heliosvirus raunefjordenense</taxon>
    </lineage>
</organism>
<sequence>MSSYAYGNFIVERNCDNMVSELIEKLESRSLLTSDVRDVVQSMYSPSMKKKIDTVGNMKKSTSFETQNSLLKRAISKKIFIEKQNVVIEEEFFPHSI</sequence>
<dbReference type="EMBL" id="MT663538">
    <property type="protein sequence ID" value="QOI90515.1"/>
    <property type="molecule type" value="Genomic_DNA"/>
</dbReference>
<gene>
    <name evidence="1" type="ORF">HWQ62_00380</name>
</gene>
<proteinExistence type="predicted"/>
<evidence type="ECO:0000313" key="1">
    <source>
        <dbReference type="EMBL" id="QOI90515.1"/>
    </source>
</evidence>
<protein>
    <submittedName>
        <fullName evidence="1">Uncharacterized protein</fullName>
    </submittedName>
</protein>
<accession>A0A7M3UP52</accession>
<name>A0A7M3UP52_POV01</name>
<reference evidence="1" key="1">
    <citation type="submission" date="2020-06" db="EMBL/GenBank/DDBJ databases">
        <title>Lateral gene transfer of anion-conducting channel rhodopsins between green algae and giant viruses.</title>
        <authorList>
            <person name="Rozenberg A."/>
            <person name="Oppermann J."/>
            <person name="Wietek J."/>
            <person name="Fernandez Lahore R.G."/>
            <person name="Sandaa R.-A."/>
            <person name="Bratbak G."/>
            <person name="Hegemann P."/>
            <person name="Beja O."/>
        </authorList>
    </citation>
    <scope>NUCLEOTIDE SEQUENCE</scope>
    <source>
        <strain evidence="1">01B</strain>
    </source>
</reference>
<organismHost>
    <name type="scientific">Pyramimonas plurioculata</name>
    <dbReference type="NCBI Taxonomy" id="36893"/>
</organismHost>